<dbReference type="GO" id="GO:0031011">
    <property type="term" value="C:Ino80 complex"/>
    <property type="evidence" value="ECO:0007669"/>
    <property type="project" value="InterPro"/>
</dbReference>
<accession>A0A084QBS4</accession>
<organism evidence="4 5">
    <name type="scientific">Stachybotrys chlorohalonatus (strain IBT 40285)</name>
    <dbReference type="NCBI Taxonomy" id="1283841"/>
    <lineage>
        <taxon>Eukaryota</taxon>
        <taxon>Fungi</taxon>
        <taxon>Dikarya</taxon>
        <taxon>Ascomycota</taxon>
        <taxon>Pezizomycotina</taxon>
        <taxon>Sordariomycetes</taxon>
        <taxon>Hypocreomycetidae</taxon>
        <taxon>Hypocreales</taxon>
        <taxon>Stachybotryaceae</taxon>
        <taxon>Stachybotrys</taxon>
    </lineage>
</organism>
<gene>
    <name evidence="4" type="ORF">S40285_03572</name>
</gene>
<dbReference type="Pfam" id="PF24244">
    <property type="entry name" value="Iec3-like_M"/>
    <property type="match status" value="1"/>
</dbReference>
<dbReference type="Pfam" id="PF14612">
    <property type="entry name" value="Ino80_Iec3"/>
    <property type="match status" value="1"/>
</dbReference>
<dbReference type="STRING" id="1283841.A0A084QBS4"/>
<evidence type="ECO:0000313" key="5">
    <source>
        <dbReference type="Proteomes" id="UP000028524"/>
    </source>
</evidence>
<dbReference type="AlphaFoldDB" id="A0A084QBS4"/>
<feature type="region of interest" description="Disordered" evidence="1">
    <location>
        <begin position="218"/>
        <end position="339"/>
    </location>
</feature>
<feature type="region of interest" description="Disordered" evidence="1">
    <location>
        <begin position="177"/>
        <end position="197"/>
    </location>
</feature>
<evidence type="ECO:0000259" key="3">
    <source>
        <dbReference type="Pfam" id="PF24244"/>
    </source>
</evidence>
<proteinExistence type="predicted"/>
<dbReference type="InterPro" id="IPR032742">
    <property type="entry name" value="Iec3_N"/>
</dbReference>
<protein>
    <recommendedName>
        <fullName evidence="6">IEC3 subunit of the Ino80 complex, chromatin re-modelling-domain-containing protein</fullName>
    </recommendedName>
</protein>
<sequence>MAESPMKLEDGAERHKAGYKSWKKKYRKMRITFDQKMHECEDLHKQEAKALATVKRIAVENDRLLDILLEVNNSPQIPLEKRIDLSLSPPPDSTASTIQTEPKTPDSEPKLKRLAQLLQDVPHLSYVAAKESQPSLIADLSPVDGEPYAASFLSADDIDNYIHAIDTRLESDKHFPTLAPDAHPESHPPAHPHLKNPTSVTNWLRKYAPKIFLQDGEGHAATADGDDADHAAGGGTGAKKPRGGQRAERGGRAAARGKRASMGVKAERGADWDASMDDDADAGAGATPVPKGKRKRDDDPGYKPRGSSSRPTKKKRKSEADGTPTARKSKKEALANKED</sequence>
<feature type="domain" description="INO80 complex subunit 3-like middle region" evidence="3">
    <location>
        <begin position="112"/>
        <end position="217"/>
    </location>
</feature>
<dbReference type="OrthoDB" id="4095124at2759"/>
<feature type="domain" description="INO80 complex subunit 3 N-terminal" evidence="2">
    <location>
        <begin position="20"/>
        <end position="87"/>
    </location>
</feature>
<name>A0A084QBS4_STAC4</name>
<dbReference type="HOGENOM" id="CLU_038623_0_0_1"/>
<keyword evidence="5" id="KW-1185">Reference proteome</keyword>
<evidence type="ECO:0000256" key="1">
    <source>
        <dbReference type="SAM" id="MobiDB-lite"/>
    </source>
</evidence>
<reference evidence="4 5" key="1">
    <citation type="journal article" date="2014" name="BMC Genomics">
        <title>Comparative genome sequencing reveals chemotype-specific gene clusters in the toxigenic black mold Stachybotrys.</title>
        <authorList>
            <person name="Semeiks J."/>
            <person name="Borek D."/>
            <person name="Otwinowski Z."/>
            <person name="Grishin N.V."/>
        </authorList>
    </citation>
    <scope>NUCLEOTIDE SEQUENCE [LARGE SCALE GENOMIC DNA]</scope>
    <source>
        <strain evidence="4 5">IBT 40285</strain>
    </source>
</reference>
<evidence type="ECO:0008006" key="6">
    <source>
        <dbReference type="Google" id="ProtNLM"/>
    </source>
</evidence>
<feature type="compositionally biased region" description="Polar residues" evidence="1">
    <location>
        <begin position="93"/>
        <end position="102"/>
    </location>
</feature>
<dbReference type="InParanoid" id="A0A084QBS4"/>
<evidence type="ECO:0000313" key="4">
    <source>
        <dbReference type="EMBL" id="KFA61409.1"/>
    </source>
</evidence>
<dbReference type="GO" id="GO:0006338">
    <property type="term" value="P:chromatin remodeling"/>
    <property type="evidence" value="ECO:0007669"/>
    <property type="project" value="InterPro"/>
</dbReference>
<dbReference type="EMBL" id="KL660856">
    <property type="protein sequence ID" value="KFA61409.1"/>
    <property type="molecule type" value="Genomic_DNA"/>
</dbReference>
<feature type="region of interest" description="Disordered" evidence="1">
    <location>
        <begin position="83"/>
        <end position="108"/>
    </location>
</feature>
<dbReference type="OMA" id="PVSVYNW"/>
<dbReference type="Proteomes" id="UP000028524">
    <property type="component" value="Unassembled WGS sequence"/>
</dbReference>
<evidence type="ECO:0000259" key="2">
    <source>
        <dbReference type="Pfam" id="PF14612"/>
    </source>
</evidence>
<dbReference type="InterPro" id="IPR055449">
    <property type="entry name" value="Iec3-like_M"/>
</dbReference>